<evidence type="ECO:0000313" key="3">
    <source>
        <dbReference type="RefSeq" id="XP_022963783.1"/>
    </source>
</evidence>
<evidence type="ECO:0000313" key="2">
    <source>
        <dbReference type="Proteomes" id="UP000504609"/>
    </source>
</evidence>
<organism evidence="2 3">
    <name type="scientific">Cucurbita moschata</name>
    <name type="common">Winter crookneck squash</name>
    <name type="synonym">Cucurbita pepo var. moschata</name>
    <dbReference type="NCBI Taxonomy" id="3662"/>
    <lineage>
        <taxon>Eukaryota</taxon>
        <taxon>Viridiplantae</taxon>
        <taxon>Streptophyta</taxon>
        <taxon>Embryophyta</taxon>
        <taxon>Tracheophyta</taxon>
        <taxon>Spermatophyta</taxon>
        <taxon>Magnoliopsida</taxon>
        <taxon>eudicotyledons</taxon>
        <taxon>Gunneridae</taxon>
        <taxon>Pentapetalae</taxon>
        <taxon>rosids</taxon>
        <taxon>fabids</taxon>
        <taxon>Cucurbitales</taxon>
        <taxon>Cucurbitaceae</taxon>
        <taxon>Cucurbiteae</taxon>
        <taxon>Cucurbita</taxon>
    </lineage>
</organism>
<gene>
    <name evidence="3" type="primary">LOC111463976</name>
</gene>
<accession>A0A6J1HIX4</accession>
<proteinExistence type="predicted"/>
<dbReference type="PANTHER" id="PTHR31579">
    <property type="entry name" value="OS03G0796600 PROTEIN"/>
    <property type="match status" value="1"/>
</dbReference>
<dbReference type="GeneID" id="111463976"/>
<keyword evidence="2" id="KW-1185">Reference proteome</keyword>
<dbReference type="InterPro" id="IPR006502">
    <property type="entry name" value="PDDEXK-like"/>
</dbReference>
<dbReference type="RefSeq" id="XP_022963783.1">
    <property type="nucleotide sequence ID" value="XM_023108015.1"/>
</dbReference>
<dbReference type="AlphaFoldDB" id="A0A6J1HIX4"/>
<name>A0A6J1HIX4_CUCMO</name>
<reference evidence="3" key="1">
    <citation type="submission" date="2025-08" db="UniProtKB">
        <authorList>
            <consortium name="RefSeq"/>
        </authorList>
    </citation>
    <scope>IDENTIFICATION</scope>
    <source>
        <tissue evidence="3">Young leaves</tissue>
    </source>
</reference>
<protein>
    <submittedName>
        <fullName evidence="3">Uncharacterized protein LOC111463976</fullName>
    </submittedName>
</protein>
<sequence>MSALQRLIGSGDQRRYPPSSSGSETEYSVDECLSKMVVDFLEEYSGGTGSWPAEDLSNVAAAAAADCTEALGEIRRMVSVNGRNVEPYRAVLVGNVQEAAELAAASSLNSVVSQRRLMVFLQELRYNAAMCKTKWESSRDLTSGNYEFIDVVNGNVRYLIDMNFPAQFEIARPTIQYRELLKSLPLIFIGTIDELKKMVKIMCNAAKRSLNCMNLSVPPWRKYIYMKNKWLGPHRRIVNLVLDKSPTPKKSTNWPVKCQWVGFDNTIVEPNTNTSICVRSIKAV</sequence>
<dbReference type="NCBIfam" id="TIGR01615">
    <property type="entry name" value="A_thal_3542"/>
    <property type="match status" value="1"/>
</dbReference>
<dbReference type="Pfam" id="PF04720">
    <property type="entry name" value="PDDEXK_6"/>
    <property type="match status" value="1"/>
</dbReference>
<dbReference type="PANTHER" id="PTHR31579:SF84">
    <property type="entry name" value="F21O3.6 PROTEIN"/>
    <property type="match status" value="1"/>
</dbReference>
<evidence type="ECO:0000256" key="1">
    <source>
        <dbReference type="SAM" id="MobiDB-lite"/>
    </source>
</evidence>
<dbReference type="Proteomes" id="UP000504609">
    <property type="component" value="Unplaced"/>
</dbReference>
<feature type="region of interest" description="Disordered" evidence="1">
    <location>
        <begin position="1"/>
        <end position="27"/>
    </location>
</feature>
<dbReference type="KEGG" id="cmos:111463976"/>